<evidence type="ECO:0000256" key="2">
    <source>
        <dbReference type="ARBA" id="ARBA00022475"/>
    </source>
</evidence>
<keyword evidence="4" id="KW-1133">Transmembrane helix</keyword>
<dbReference type="Pfam" id="PF01810">
    <property type="entry name" value="LysE"/>
    <property type="match status" value="1"/>
</dbReference>
<dbReference type="InterPro" id="IPR001123">
    <property type="entry name" value="LeuE-type"/>
</dbReference>
<evidence type="ECO:0000313" key="7">
    <source>
        <dbReference type="Proteomes" id="UP001344251"/>
    </source>
</evidence>
<keyword evidence="3" id="KW-0812">Transmembrane</keyword>
<keyword evidence="7" id="KW-1185">Reference proteome</keyword>
<organism evidence="6 7">
    <name type="scientific">Streptomyces decoyicus</name>
    <dbReference type="NCBI Taxonomy" id="249567"/>
    <lineage>
        <taxon>Bacteria</taxon>
        <taxon>Bacillati</taxon>
        <taxon>Actinomycetota</taxon>
        <taxon>Actinomycetes</taxon>
        <taxon>Kitasatosporales</taxon>
        <taxon>Streptomycetaceae</taxon>
        <taxon>Streptomyces</taxon>
    </lineage>
</organism>
<proteinExistence type="predicted"/>
<dbReference type="RefSeq" id="WP_326615812.1">
    <property type="nucleotide sequence ID" value="NZ_CP109106.1"/>
</dbReference>
<evidence type="ECO:0000256" key="5">
    <source>
        <dbReference type="ARBA" id="ARBA00023136"/>
    </source>
</evidence>
<keyword evidence="2" id="KW-1003">Cell membrane</keyword>
<evidence type="ECO:0000256" key="1">
    <source>
        <dbReference type="ARBA" id="ARBA00004651"/>
    </source>
</evidence>
<dbReference type="Proteomes" id="UP001344251">
    <property type="component" value="Chromosome"/>
</dbReference>
<protein>
    <submittedName>
        <fullName evidence="6">LysE family transporter</fullName>
    </submittedName>
</protein>
<gene>
    <name evidence="6" type="ORF">OG863_01085</name>
</gene>
<reference evidence="6 7" key="1">
    <citation type="submission" date="2022-10" db="EMBL/GenBank/DDBJ databases">
        <title>The complete genomes of actinobacterial strains from the NBC collection.</title>
        <authorList>
            <person name="Joergensen T.S."/>
            <person name="Alvarez Arevalo M."/>
            <person name="Sterndorff E.B."/>
            <person name="Faurdal D."/>
            <person name="Vuksanovic O."/>
            <person name="Mourched A.-S."/>
            <person name="Charusanti P."/>
            <person name="Shaw S."/>
            <person name="Blin K."/>
            <person name="Weber T."/>
        </authorList>
    </citation>
    <scope>NUCLEOTIDE SEQUENCE [LARGE SCALE GENOMIC DNA]</scope>
    <source>
        <strain evidence="6 7">NBC 01774</strain>
    </source>
</reference>
<name>A0ABZ1F9A6_9ACTN</name>
<accession>A0ABZ1F9A6</accession>
<comment type="subcellular location">
    <subcellularLocation>
        <location evidence="1">Cell membrane</location>
        <topology evidence="1">Multi-pass membrane protein</topology>
    </subcellularLocation>
</comment>
<evidence type="ECO:0000256" key="4">
    <source>
        <dbReference type="ARBA" id="ARBA00022989"/>
    </source>
</evidence>
<evidence type="ECO:0000313" key="6">
    <source>
        <dbReference type="EMBL" id="WSB66679.1"/>
    </source>
</evidence>
<evidence type="ECO:0000256" key="3">
    <source>
        <dbReference type="ARBA" id="ARBA00022692"/>
    </source>
</evidence>
<sequence length="106" mass="10926">MAASEDALASSPGRIALKGTVISGLNPNVLLYFSLFPQFIDSAAGWPVVVQTGLLGTTHVTSCALVYLAVGVLARTVLKPRPSAARVVTRVSGAMMIAIGGFRPSV</sequence>
<keyword evidence="5" id="KW-0472">Membrane</keyword>
<dbReference type="EMBL" id="CP109106">
    <property type="protein sequence ID" value="WSB66679.1"/>
    <property type="molecule type" value="Genomic_DNA"/>
</dbReference>